<dbReference type="KEGG" id="scs:Sta7437_3509"/>
<evidence type="ECO:0000313" key="6">
    <source>
        <dbReference type="Proteomes" id="UP000010473"/>
    </source>
</evidence>
<dbReference type="PRINTS" id="PR00455">
    <property type="entry name" value="HTHTETR"/>
</dbReference>
<dbReference type="EMBL" id="CP003653">
    <property type="protein sequence ID" value="AFZ37007.1"/>
    <property type="molecule type" value="Genomic_DNA"/>
</dbReference>
<reference evidence="6" key="1">
    <citation type="journal article" date="2013" name="Proc. Natl. Acad. Sci. U.S.A.">
        <title>Improving the coverage of the cyanobacterial phylum using diversity-driven genome sequencing.</title>
        <authorList>
            <person name="Shih P.M."/>
            <person name="Wu D."/>
            <person name="Latifi A."/>
            <person name="Axen S.D."/>
            <person name="Fewer D.P."/>
            <person name="Talla E."/>
            <person name="Calteau A."/>
            <person name="Cai F."/>
            <person name="Tandeau de Marsac N."/>
            <person name="Rippka R."/>
            <person name="Herdman M."/>
            <person name="Sivonen K."/>
            <person name="Coursin T."/>
            <person name="Laurent T."/>
            <person name="Goodwin L."/>
            <person name="Nolan M."/>
            <person name="Davenport K.W."/>
            <person name="Han C.S."/>
            <person name="Rubin E.M."/>
            <person name="Eisen J.A."/>
            <person name="Woyke T."/>
            <person name="Gugger M."/>
            <person name="Kerfeld C.A."/>
        </authorList>
    </citation>
    <scope>NUCLEOTIDE SEQUENCE [LARGE SCALE GENOMIC DNA]</scope>
    <source>
        <strain evidence="6">ATCC 29371 / PCC 7437</strain>
    </source>
</reference>
<accession>K9XZB9</accession>
<dbReference type="GO" id="GO:0015074">
    <property type="term" value="P:DNA integration"/>
    <property type="evidence" value="ECO:0007669"/>
    <property type="project" value="InterPro"/>
</dbReference>
<dbReference type="GO" id="GO:0000976">
    <property type="term" value="F:transcription cis-regulatory region binding"/>
    <property type="evidence" value="ECO:0007669"/>
    <property type="project" value="TreeGrafter"/>
</dbReference>
<organism evidence="5 6">
    <name type="scientific">Stanieria cyanosphaera (strain ATCC 29371 / PCC 7437)</name>
    <dbReference type="NCBI Taxonomy" id="111780"/>
    <lineage>
        <taxon>Bacteria</taxon>
        <taxon>Bacillati</taxon>
        <taxon>Cyanobacteriota</taxon>
        <taxon>Cyanophyceae</taxon>
        <taxon>Pleurocapsales</taxon>
        <taxon>Dermocarpellaceae</taxon>
        <taxon>Stanieria</taxon>
    </lineage>
</organism>
<keyword evidence="1 3" id="KW-0238">DNA-binding</keyword>
<dbReference type="InterPro" id="IPR009057">
    <property type="entry name" value="Homeodomain-like_sf"/>
</dbReference>
<dbReference type="Gene3D" id="1.10.357.10">
    <property type="entry name" value="Tetracycline Repressor, domain 2"/>
    <property type="match status" value="1"/>
</dbReference>
<evidence type="ECO:0000313" key="5">
    <source>
        <dbReference type="EMBL" id="AFZ37007.1"/>
    </source>
</evidence>
<dbReference type="HOGENOM" id="CLU_656742_0_0_3"/>
<dbReference type="InterPro" id="IPR013762">
    <property type="entry name" value="Integrase-like_cat_sf"/>
</dbReference>
<evidence type="ECO:0000259" key="4">
    <source>
        <dbReference type="PROSITE" id="PS50977"/>
    </source>
</evidence>
<dbReference type="AlphaFoldDB" id="K9XZB9"/>
<gene>
    <name evidence="5" type="ordered locus">Sta7437_3509</name>
</gene>
<proteinExistence type="predicted"/>
<dbReference type="InterPro" id="IPR002104">
    <property type="entry name" value="Integrase_catalytic"/>
</dbReference>
<feature type="DNA-binding region" description="H-T-H motif" evidence="3">
    <location>
        <begin position="29"/>
        <end position="48"/>
    </location>
</feature>
<dbReference type="PANTHER" id="PTHR30055:SF226">
    <property type="entry name" value="HTH-TYPE TRANSCRIPTIONAL REGULATOR PKSA"/>
    <property type="match status" value="1"/>
</dbReference>
<dbReference type="InterPro" id="IPR001647">
    <property type="entry name" value="HTH_TetR"/>
</dbReference>
<keyword evidence="6" id="KW-1185">Reference proteome</keyword>
<protein>
    <submittedName>
        <fullName evidence="5">Transcriptional regulator, TetR family</fullName>
    </submittedName>
</protein>
<dbReference type="Pfam" id="PF00589">
    <property type="entry name" value="Phage_integrase"/>
    <property type="match status" value="1"/>
</dbReference>
<dbReference type="SUPFAM" id="SSF46689">
    <property type="entry name" value="Homeodomain-like"/>
    <property type="match status" value="1"/>
</dbReference>
<dbReference type="PROSITE" id="PS50977">
    <property type="entry name" value="HTH_TETR_2"/>
    <property type="match status" value="1"/>
</dbReference>
<dbReference type="eggNOG" id="COG1309">
    <property type="taxonomic scope" value="Bacteria"/>
</dbReference>
<evidence type="ECO:0000256" key="3">
    <source>
        <dbReference type="PROSITE-ProRule" id="PRU00335"/>
    </source>
</evidence>
<dbReference type="Pfam" id="PF00440">
    <property type="entry name" value="TetR_N"/>
    <property type="match status" value="1"/>
</dbReference>
<dbReference type="InterPro" id="IPR011010">
    <property type="entry name" value="DNA_brk_join_enz"/>
</dbReference>
<dbReference type="STRING" id="111780.Sta7437_3509"/>
<dbReference type="eggNOG" id="COG0582">
    <property type="taxonomic scope" value="Bacteria"/>
</dbReference>
<dbReference type="InterPro" id="IPR050109">
    <property type="entry name" value="HTH-type_TetR-like_transc_reg"/>
</dbReference>
<evidence type="ECO:0000256" key="1">
    <source>
        <dbReference type="ARBA" id="ARBA00023125"/>
    </source>
</evidence>
<dbReference type="GO" id="GO:0006310">
    <property type="term" value="P:DNA recombination"/>
    <property type="evidence" value="ECO:0007669"/>
    <property type="project" value="UniProtKB-KW"/>
</dbReference>
<dbReference type="RefSeq" id="WP_015194669.1">
    <property type="nucleotide sequence ID" value="NC_019748.1"/>
</dbReference>
<dbReference type="OrthoDB" id="277085at2"/>
<feature type="domain" description="HTH tetR-type" evidence="4">
    <location>
        <begin position="6"/>
        <end position="66"/>
    </location>
</feature>
<sequence length="409" mass="45603">MSAQKKSTKTRLIEAALDLFAEKGVTETTTKAVAERAQVNEVTLFRHFGNKHGLLLAVMEDSAMFARLGKALVEQANSKESVSHALKDYAKVSLQALERVPELVRSLVGEAGQYPVENRLALGRGVAQANTYIAQHLAKAIAIEGLQSRFPPEKLASLLNGLLLGYFVINSISEGDPLWEGQDDFLESLMELFLQGAILSPIATSVTTATKTYSAQVATVTDLPANLVHSIFQQAKKQGRQDYALVYLLFGAGLSPQEVINLKRSHLISEPQQYLLEINGNPIRQVPLNQWIMGKRYGFSQNNPLTQWLKSRKDNQLTMFINQEQQPLSESELQALWQDWTEGLLTPQGESPSIEQTRQTWCVEMLLKGIELEDLSILSGIEVEDLQPYARRAREKLAIEQAHLLDQKP</sequence>
<dbReference type="PANTHER" id="PTHR30055">
    <property type="entry name" value="HTH-TYPE TRANSCRIPTIONAL REGULATOR RUTR"/>
    <property type="match status" value="1"/>
</dbReference>
<dbReference type="SUPFAM" id="SSF56349">
    <property type="entry name" value="DNA breaking-rejoining enzymes"/>
    <property type="match status" value="1"/>
</dbReference>
<keyword evidence="2" id="KW-0233">DNA recombination</keyword>
<dbReference type="Gene3D" id="1.10.443.10">
    <property type="entry name" value="Intergrase catalytic core"/>
    <property type="match status" value="1"/>
</dbReference>
<evidence type="ECO:0000256" key="2">
    <source>
        <dbReference type="ARBA" id="ARBA00023172"/>
    </source>
</evidence>
<dbReference type="GO" id="GO:0003700">
    <property type="term" value="F:DNA-binding transcription factor activity"/>
    <property type="evidence" value="ECO:0007669"/>
    <property type="project" value="TreeGrafter"/>
</dbReference>
<name>K9XZB9_STAC7</name>
<dbReference type="PATRIC" id="fig|111780.3.peg.3636"/>
<dbReference type="Proteomes" id="UP000010473">
    <property type="component" value="Chromosome"/>
</dbReference>